<dbReference type="STRING" id="880073.Cabys_1695"/>
<feature type="short sequence motif" description="GXSXG" evidence="4">
    <location>
        <begin position="40"/>
        <end position="44"/>
    </location>
</feature>
<evidence type="ECO:0000313" key="8">
    <source>
        <dbReference type="Proteomes" id="UP000004671"/>
    </source>
</evidence>
<dbReference type="SUPFAM" id="SSF52151">
    <property type="entry name" value="FabD/lysophospholipase-like"/>
    <property type="match status" value="1"/>
</dbReference>
<name>H1XRG9_CALAY</name>
<dbReference type="Pfam" id="PF01734">
    <property type="entry name" value="Patatin"/>
    <property type="match status" value="1"/>
</dbReference>
<feature type="active site" description="Nucleophile" evidence="4">
    <location>
        <position position="42"/>
    </location>
</feature>
<dbReference type="Gene3D" id="3.40.1090.10">
    <property type="entry name" value="Cytosolic phospholipase A2 catalytic domain"/>
    <property type="match status" value="2"/>
</dbReference>
<dbReference type="EMBL" id="CM001402">
    <property type="protein sequence ID" value="EHO42450.1"/>
    <property type="molecule type" value="Genomic_DNA"/>
</dbReference>
<dbReference type="InParanoid" id="H1XRG9"/>
<evidence type="ECO:0000256" key="4">
    <source>
        <dbReference type="PROSITE-ProRule" id="PRU01161"/>
    </source>
</evidence>
<proteinExistence type="predicted"/>
<evidence type="ECO:0000313" key="9">
    <source>
        <dbReference type="Proteomes" id="UP000183868"/>
    </source>
</evidence>
<dbReference type="InterPro" id="IPR050301">
    <property type="entry name" value="NTE"/>
</dbReference>
<dbReference type="InterPro" id="IPR002641">
    <property type="entry name" value="PNPLA_dom"/>
</dbReference>
<comment type="caution">
    <text evidence="4">Lacks conserved residue(s) required for the propagation of feature annotation.</text>
</comment>
<gene>
    <name evidence="6" type="ORF">Cabys_1695</name>
    <name evidence="7" type="ORF">Calab_2843</name>
</gene>
<dbReference type="AlphaFoldDB" id="H1XRG9"/>
<reference evidence="6 9" key="2">
    <citation type="submission" date="2016-11" db="EMBL/GenBank/DDBJ databases">
        <title>Genomic analysis of Caldithrix abyssi and proposal of a novel bacterial phylum Caldithrichaeota.</title>
        <authorList>
            <person name="Kublanov I."/>
            <person name="Sigalova O."/>
            <person name="Gavrilov S."/>
            <person name="Lebedinsky A."/>
            <person name="Ivanova N."/>
            <person name="Daum C."/>
            <person name="Reddy T."/>
            <person name="Klenk H.P."/>
            <person name="Goker M."/>
            <person name="Reva O."/>
            <person name="Miroshnichenko M."/>
            <person name="Kyprides N."/>
            <person name="Woyke T."/>
            <person name="Gelfand M."/>
        </authorList>
    </citation>
    <scope>NUCLEOTIDE SEQUENCE [LARGE SCALE GENOMIC DNA]</scope>
    <source>
        <strain evidence="6 9">LF13</strain>
    </source>
</reference>
<dbReference type="InterPro" id="IPR016035">
    <property type="entry name" value="Acyl_Trfase/lysoPLipase"/>
</dbReference>
<protein>
    <submittedName>
        <fullName evidence="6">NTE family protein</fullName>
    </submittedName>
    <submittedName>
        <fullName evidence="7">Patatin</fullName>
    </submittedName>
</protein>
<dbReference type="PANTHER" id="PTHR14226">
    <property type="entry name" value="NEUROPATHY TARGET ESTERASE/SWISS CHEESE D.MELANOGASTER"/>
    <property type="match status" value="1"/>
</dbReference>
<feature type="domain" description="PNPLA" evidence="5">
    <location>
        <begin position="9"/>
        <end position="171"/>
    </location>
</feature>
<reference evidence="7 8" key="1">
    <citation type="submission" date="2011-09" db="EMBL/GenBank/DDBJ databases">
        <title>The permanent draft genome of Caldithrix abyssi DSM 13497.</title>
        <authorList>
            <consortium name="US DOE Joint Genome Institute (JGI-PGF)"/>
            <person name="Lucas S."/>
            <person name="Han J."/>
            <person name="Lapidus A."/>
            <person name="Bruce D."/>
            <person name="Goodwin L."/>
            <person name="Pitluck S."/>
            <person name="Peters L."/>
            <person name="Kyrpides N."/>
            <person name="Mavromatis K."/>
            <person name="Ivanova N."/>
            <person name="Mikhailova N."/>
            <person name="Chertkov O."/>
            <person name="Detter J.C."/>
            <person name="Tapia R."/>
            <person name="Han C."/>
            <person name="Land M."/>
            <person name="Hauser L."/>
            <person name="Markowitz V."/>
            <person name="Cheng J.-F."/>
            <person name="Hugenholtz P."/>
            <person name="Woyke T."/>
            <person name="Wu D."/>
            <person name="Spring S."/>
            <person name="Brambilla E."/>
            <person name="Klenk H.-P."/>
            <person name="Eisen J.A."/>
        </authorList>
    </citation>
    <scope>NUCLEOTIDE SEQUENCE [LARGE SCALE GENOMIC DNA]</scope>
    <source>
        <strain evidence="7 8">DSM 13497</strain>
    </source>
</reference>
<keyword evidence="8" id="KW-1185">Reference proteome</keyword>
<dbReference type="FunCoup" id="H1XRG9">
    <property type="interactions" value="44"/>
</dbReference>
<dbReference type="PANTHER" id="PTHR14226:SF76">
    <property type="entry name" value="NTE FAMILY PROTEIN RSSA"/>
    <property type="match status" value="1"/>
</dbReference>
<dbReference type="RefSeq" id="WP_006929791.1">
    <property type="nucleotide sequence ID" value="NZ_CM001402.1"/>
</dbReference>
<evidence type="ECO:0000313" key="7">
    <source>
        <dbReference type="EMBL" id="EHO42450.1"/>
    </source>
</evidence>
<evidence type="ECO:0000313" key="6">
    <source>
        <dbReference type="EMBL" id="APF18444.1"/>
    </source>
</evidence>
<dbReference type="Proteomes" id="UP000004671">
    <property type="component" value="Chromosome"/>
</dbReference>
<dbReference type="HOGENOM" id="CLU_047251_2_0_0"/>
<evidence type="ECO:0000256" key="2">
    <source>
        <dbReference type="ARBA" id="ARBA00022963"/>
    </source>
</evidence>
<evidence type="ECO:0000259" key="5">
    <source>
        <dbReference type="PROSITE" id="PS51635"/>
    </source>
</evidence>
<dbReference type="PaxDb" id="880073-Calab_2843"/>
<feature type="short sequence motif" description="DGA/G" evidence="4">
    <location>
        <begin position="158"/>
        <end position="160"/>
    </location>
</feature>
<dbReference type="GO" id="GO:0016042">
    <property type="term" value="P:lipid catabolic process"/>
    <property type="evidence" value="ECO:0007669"/>
    <property type="project" value="UniProtKB-UniRule"/>
</dbReference>
<sequence length="312" mass="34225" precursor="true">MIKKPKIALVLGSGAARGLAHIGVLKVLEQEGIPIDLIVGCSMGAMVGGAFAAGLSSQQIEEIACETNWRRVVQILFPRRFRRDGLLDGQRVEEFLISLLGEEAIEDLPRQFACVATDIRQGEEIILNSGSLVNAIRASISFPFLFQPVHLNGNYLVDGGVVNPVPVSVARQMGAELVIAVNVTPSVKNRSRVLSSGKLITNQKLKAAHSASSFLQRLFGNFMEKLPAPNLPVRKKNTEAKMGIQQQMAHVAMTMENMILMLRLQDSPPDILVTPDISAFQFFDFNKAREIIAIGQQAMEEKIELIISRLTQ</sequence>
<dbReference type="Proteomes" id="UP000183868">
    <property type="component" value="Chromosome"/>
</dbReference>
<dbReference type="GO" id="GO:0016787">
    <property type="term" value="F:hydrolase activity"/>
    <property type="evidence" value="ECO:0007669"/>
    <property type="project" value="UniProtKB-UniRule"/>
</dbReference>
<dbReference type="PROSITE" id="PS51635">
    <property type="entry name" value="PNPLA"/>
    <property type="match status" value="1"/>
</dbReference>
<evidence type="ECO:0000256" key="1">
    <source>
        <dbReference type="ARBA" id="ARBA00022801"/>
    </source>
</evidence>
<accession>H1XRG9</accession>
<keyword evidence="2 4" id="KW-0442">Lipid degradation</keyword>
<dbReference type="eggNOG" id="COG1752">
    <property type="taxonomic scope" value="Bacteria"/>
</dbReference>
<keyword evidence="1 4" id="KW-0378">Hydrolase</keyword>
<dbReference type="EMBL" id="CP018099">
    <property type="protein sequence ID" value="APF18444.1"/>
    <property type="molecule type" value="Genomic_DNA"/>
</dbReference>
<organism evidence="7 8">
    <name type="scientific">Caldithrix abyssi DSM 13497</name>
    <dbReference type="NCBI Taxonomy" id="880073"/>
    <lineage>
        <taxon>Bacteria</taxon>
        <taxon>Pseudomonadati</taxon>
        <taxon>Calditrichota</taxon>
        <taxon>Calditrichia</taxon>
        <taxon>Calditrichales</taxon>
        <taxon>Calditrichaceae</taxon>
        <taxon>Caldithrix</taxon>
    </lineage>
</organism>
<keyword evidence="3 4" id="KW-0443">Lipid metabolism</keyword>
<dbReference type="KEGG" id="caby:Cabys_1695"/>
<feature type="active site" description="Proton acceptor" evidence="4">
    <location>
        <position position="158"/>
    </location>
</feature>
<evidence type="ECO:0000256" key="3">
    <source>
        <dbReference type="ARBA" id="ARBA00023098"/>
    </source>
</evidence>